<feature type="compositionally biased region" description="Polar residues" evidence="1">
    <location>
        <begin position="104"/>
        <end position="126"/>
    </location>
</feature>
<gene>
    <name evidence="2" type="ORF">UCDDA912_g07339</name>
</gene>
<dbReference type="OrthoDB" id="2011769at2759"/>
<feature type="compositionally biased region" description="Acidic residues" evidence="1">
    <location>
        <begin position="27"/>
        <end position="40"/>
    </location>
</feature>
<organism evidence="2 3">
    <name type="scientific">Diaporthe ampelina</name>
    <dbReference type="NCBI Taxonomy" id="1214573"/>
    <lineage>
        <taxon>Eukaryota</taxon>
        <taxon>Fungi</taxon>
        <taxon>Dikarya</taxon>
        <taxon>Ascomycota</taxon>
        <taxon>Pezizomycotina</taxon>
        <taxon>Sordariomycetes</taxon>
        <taxon>Sordariomycetidae</taxon>
        <taxon>Diaporthales</taxon>
        <taxon>Diaporthaceae</taxon>
        <taxon>Diaporthe</taxon>
    </lineage>
</organism>
<name>A0A0G2HBY3_9PEZI</name>
<feature type="compositionally biased region" description="Polar residues" evidence="1">
    <location>
        <begin position="68"/>
        <end position="79"/>
    </location>
</feature>
<dbReference type="Pfam" id="PF10446">
    <property type="entry name" value="DUF2457"/>
    <property type="match status" value="1"/>
</dbReference>
<evidence type="ECO:0000313" key="3">
    <source>
        <dbReference type="Proteomes" id="UP000034680"/>
    </source>
</evidence>
<reference evidence="2 3" key="1">
    <citation type="submission" date="2015-05" db="EMBL/GenBank/DDBJ databases">
        <title>Distinctive expansion of gene families associated with plant cell wall degradation and secondary metabolism in the genomes of grapevine trunk pathogens.</title>
        <authorList>
            <person name="Lawrence D.P."/>
            <person name="Travadon R."/>
            <person name="Rolshausen P.E."/>
            <person name="Baumgartner K."/>
        </authorList>
    </citation>
    <scope>NUCLEOTIDE SEQUENCE [LARGE SCALE GENOMIC DNA]</scope>
    <source>
        <strain evidence="2">DA912</strain>
    </source>
</reference>
<feature type="region of interest" description="Disordered" evidence="1">
    <location>
        <begin position="239"/>
        <end position="301"/>
    </location>
</feature>
<feature type="compositionally biased region" description="Basic and acidic residues" evidence="1">
    <location>
        <begin position="555"/>
        <end position="572"/>
    </location>
</feature>
<evidence type="ECO:0000256" key="1">
    <source>
        <dbReference type="SAM" id="MobiDB-lite"/>
    </source>
</evidence>
<reference evidence="2 3" key="2">
    <citation type="submission" date="2015-05" db="EMBL/GenBank/DDBJ databases">
        <authorList>
            <person name="Morales-Cruz A."/>
            <person name="Amrine K.C."/>
            <person name="Cantu D."/>
        </authorList>
    </citation>
    <scope>NUCLEOTIDE SEQUENCE [LARGE SCALE GENOMIC DNA]</scope>
    <source>
        <strain evidence="2">DA912</strain>
    </source>
</reference>
<sequence length="763" mass="84302">MLRYPDHGNATSNVLAWSSHSANVESVAEEDAAADADEPPDSIMESNYQASPQFRRASVTKTRENHASLLTQALQSASEGESPDRTPVPAASRRRRSITSQISLASTADLTSDTGMSTPARTNTPSPRLPSIGFAALPIDKHHGASGVQIIGSLPRRSTLTNQTNEQAARPAEAPKDPAVEAIAKKRCISFACAAKPKDDAPKPKTPVPPPIITAPAPTAAAQPVQPRKTCIKFACTARPNTQQTPPQKQRLQTPNLEESGSVSTVVTKSPATTRKARSPVAVRARPSPRRSTQSPVAVRKTRFITANSKDLQGEICHFHEFASDHPTEEDWIRQEKCIAKARLTMDDLLKKENDIRRLGKEAEEEAEQEEEDEEGEEALDEDDDDENVDDDDEELVEEEDMEEDDKSGYGSDDDFSDGYNTDEEYGFAESDDEENDGLHLWTFGTHPAGQARGSGATPVFRPWSLGDHHSDSSSGPGKHIRGKHSQSRLTGRAMTPELPDSTDFVCGTMDEDRPLEEAYLTRLAARKQEKLRVIPQDIDPSFPTSEPEDDDDEDTKHSHGSGDHLWLHGEIEELEEERADRRHRRGENASPKRLRSPPPKRLRSPPPKARGRSPRRLFDRASPKRVKSPAPQHGLRSPRASPTHAENVLAFKSLASRPGLTHTKSLPRGAYFPAHVKSGKRTRANTVNRDNAHVRGAIDIVKGLEHKRQRRKEKFYQKYCNRARKGQIPEKKAQPGEGAERMRELGLILAGKMGQGNYVISI</sequence>
<proteinExistence type="predicted"/>
<feature type="region of interest" description="Disordered" evidence="1">
    <location>
        <begin position="21"/>
        <end position="133"/>
    </location>
</feature>
<comment type="caution">
    <text evidence="2">The sequence shown here is derived from an EMBL/GenBank/DDBJ whole genome shotgun (WGS) entry which is preliminary data.</text>
</comment>
<protein>
    <submittedName>
        <fullName evidence="2">Uncharacterized protein</fullName>
    </submittedName>
</protein>
<feature type="compositionally biased region" description="Low complexity" evidence="1">
    <location>
        <begin position="279"/>
        <end position="292"/>
    </location>
</feature>
<feature type="region of interest" description="Disordered" evidence="1">
    <location>
        <begin position="360"/>
        <end position="510"/>
    </location>
</feature>
<dbReference type="EMBL" id="LCUC01000291">
    <property type="protein sequence ID" value="KKY32713.1"/>
    <property type="molecule type" value="Genomic_DNA"/>
</dbReference>
<feature type="region of interest" description="Disordered" evidence="1">
    <location>
        <begin position="526"/>
        <end position="645"/>
    </location>
</feature>
<feature type="compositionally biased region" description="Acidic residues" evidence="1">
    <location>
        <begin position="363"/>
        <end position="436"/>
    </location>
</feature>
<keyword evidence="3" id="KW-1185">Reference proteome</keyword>
<feature type="compositionally biased region" description="Basic residues" evidence="1">
    <location>
        <begin position="593"/>
        <end position="616"/>
    </location>
</feature>
<accession>A0A0G2HBY3</accession>
<evidence type="ECO:0000313" key="2">
    <source>
        <dbReference type="EMBL" id="KKY32713.1"/>
    </source>
</evidence>
<feature type="compositionally biased region" description="Polar residues" evidence="1">
    <location>
        <begin position="239"/>
        <end position="273"/>
    </location>
</feature>
<dbReference type="AlphaFoldDB" id="A0A0G2HBY3"/>
<dbReference type="STRING" id="1214573.A0A0G2HBY3"/>
<dbReference type="InterPro" id="IPR018853">
    <property type="entry name" value="DUF2457"/>
</dbReference>
<dbReference type="Proteomes" id="UP000034680">
    <property type="component" value="Unassembled WGS sequence"/>
</dbReference>